<comment type="caution">
    <text evidence="2">The sequence shown here is derived from an EMBL/GenBank/DDBJ whole genome shotgun (WGS) entry which is preliminary data.</text>
</comment>
<dbReference type="AlphaFoldDB" id="A0A4U5NVW9"/>
<evidence type="ECO:0000313" key="3">
    <source>
        <dbReference type="Proteomes" id="UP000298663"/>
    </source>
</evidence>
<accession>A0A4U5NVW9</accession>
<feature type="compositionally biased region" description="Polar residues" evidence="1">
    <location>
        <begin position="327"/>
        <end position="336"/>
    </location>
</feature>
<feature type="compositionally biased region" description="Low complexity" evidence="1">
    <location>
        <begin position="149"/>
        <end position="161"/>
    </location>
</feature>
<feature type="compositionally biased region" description="Basic and acidic residues" evidence="1">
    <location>
        <begin position="177"/>
        <end position="188"/>
    </location>
</feature>
<feature type="region of interest" description="Disordered" evidence="1">
    <location>
        <begin position="1"/>
        <end position="30"/>
    </location>
</feature>
<feature type="compositionally biased region" description="Basic and acidic residues" evidence="1">
    <location>
        <begin position="361"/>
        <end position="373"/>
    </location>
</feature>
<sequence>MKPSVFSATTIASTAKSGPSSTPHRRSPCTTARKVGCRVNLRFFFLGRHYRPSSVSSVTRRSHSVEPLNRREGGRSELAQFLQRPSTGTGSRTKSFNRYSSGSMLNLSAFNPPKPPPLDLSKIGSKVRQNRNYQPPKRKSKPDLPRPNSKSSSQSFSSSPSEMTPKPRPEIMVPTHSYDRSYEETREPVEEDETDPYENFKNAVLDEILVRGVYSDRVIKDAFAHEMEKQRGLLSMRRMKKVMLESFEDLGVEMDNEADFRRRTILAFSDLYPYESSPKSENSAARLGGSMEISTRSSASANSSSSSKSTSSHSSAFGFPESRHSPSDSLTSNSSFALDAKPPSTFSSSSSELIEFPGQKRGADRFDLPDRELSLSSDEDEFPDHVFGLSDLSEVIERARSLDLN</sequence>
<dbReference type="OrthoDB" id="5867968at2759"/>
<reference evidence="2 3" key="2">
    <citation type="journal article" date="2019" name="G3 (Bethesda)">
        <title>Hybrid Assembly of the Genome of the Entomopathogenic Nematode Steinernema carpocapsae Identifies the X-Chromosome.</title>
        <authorList>
            <person name="Serra L."/>
            <person name="Macchietto M."/>
            <person name="Macias-Munoz A."/>
            <person name="McGill C.J."/>
            <person name="Rodriguez I.M."/>
            <person name="Rodriguez B."/>
            <person name="Murad R."/>
            <person name="Mortazavi A."/>
        </authorList>
    </citation>
    <scope>NUCLEOTIDE SEQUENCE [LARGE SCALE GENOMIC DNA]</scope>
    <source>
        <strain evidence="2 3">ALL</strain>
    </source>
</reference>
<name>A0A4U5NVW9_STECR</name>
<feature type="region of interest" description="Disordered" evidence="1">
    <location>
        <begin position="293"/>
        <end position="380"/>
    </location>
</feature>
<feature type="compositionally biased region" description="Low complexity" evidence="1">
    <location>
        <begin position="294"/>
        <end position="316"/>
    </location>
</feature>
<evidence type="ECO:0000256" key="1">
    <source>
        <dbReference type="SAM" id="MobiDB-lite"/>
    </source>
</evidence>
<feature type="region of interest" description="Disordered" evidence="1">
    <location>
        <begin position="55"/>
        <end position="194"/>
    </location>
</feature>
<keyword evidence="3" id="KW-1185">Reference proteome</keyword>
<evidence type="ECO:0000313" key="2">
    <source>
        <dbReference type="EMBL" id="TKR87717.1"/>
    </source>
</evidence>
<feature type="compositionally biased region" description="Polar residues" evidence="1">
    <location>
        <begin position="1"/>
        <end position="22"/>
    </location>
</feature>
<protein>
    <submittedName>
        <fullName evidence="2">Uncharacterized protein</fullName>
    </submittedName>
</protein>
<reference evidence="2 3" key="1">
    <citation type="journal article" date="2015" name="Genome Biol.">
        <title>Comparative genomics of Steinernema reveals deeply conserved gene regulatory networks.</title>
        <authorList>
            <person name="Dillman A.R."/>
            <person name="Macchietto M."/>
            <person name="Porter C.F."/>
            <person name="Rogers A."/>
            <person name="Williams B."/>
            <person name="Antoshechkin I."/>
            <person name="Lee M.M."/>
            <person name="Goodwin Z."/>
            <person name="Lu X."/>
            <person name="Lewis E.E."/>
            <person name="Goodrich-Blair H."/>
            <person name="Stock S.P."/>
            <person name="Adams B.J."/>
            <person name="Sternberg P.W."/>
            <person name="Mortazavi A."/>
        </authorList>
    </citation>
    <scope>NUCLEOTIDE SEQUENCE [LARGE SCALE GENOMIC DNA]</scope>
    <source>
        <strain evidence="2 3">ALL</strain>
    </source>
</reference>
<gene>
    <name evidence="2" type="ORF">L596_012073</name>
</gene>
<feature type="compositionally biased region" description="Polar residues" evidence="1">
    <location>
        <begin position="83"/>
        <end position="109"/>
    </location>
</feature>
<dbReference type="EMBL" id="AZBU02000003">
    <property type="protein sequence ID" value="TKR87717.1"/>
    <property type="molecule type" value="Genomic_DNA"/>
</dbReference>
<organism evidence="2 3">
    <name type="scientific">Steinernema carpocapsae</name>
    <name type="common">Entomopathogenic nematode</name>
    <dbReference type="NCBI Taxonomy" id="34508"/>
    <lineage>
        <taxon>Eukaryota</taxon>
        <taxon>Metazoa</taxon>
        <taxon>Ecdysozoa</taxon>
        <taxon>Nematoda</taxon>
        <taxon>Chromadorea</taxon>
        <taxon>Rhabditida</taxon>
        <taxon>Tylenchina</taxon>
        <taxon>Panagrolaimomorpha</taxon>
        <taxon>Strongyloidoidea</taxon>
        <taxon>Steinernematidae</taxon>
        <taxon>Steinernema</taxon>
    </lineage>
</organism>
<proteinExistence type="predicted"/>
<dbReference type="Proteomes" id="UP000298663">
    <property type="component" value="Unassembled WGS sequence"/>
</dbReference>